<keyword evidence="2" id="KW-0812">Transmembrane</keyword>
<reference evidence="3 4" key="1">
    <citation type="submission" date="2018-02" db="EMBL/GenBank/DDBJ databases">
        <title>Sphingobacterium KA21.</title>
        <authorList>
            <person name="Vasarhelyi B.M."/>
            <person name="Deshmukh S."/>
            <person name="Balint B."/>
            <person name="Kukolya J."/>
        </authorList>
    </citation>
    <scope>NUCLEOTIDE SEQUENCE [LARGE SCALE GENOMIC DNA]</scope>
    <source>
        <strain evidence="3 4">Ka21</strain>
    </source>
</reference>
<evidence type="ECO:0000313" key="4">
    <source>
        <dbReference type="Proteomes" id="UP000618319"/>
    </source>
</evidence>
<keyword evidence="2" id="KW-1133">Transmembrane helix</keyword>
<evidence type="ECO:0000313" key="3">
    <source>
        <dbReference type="EMBL" id="MBE8719348.1"/>
    </source>
</evidence>
<feature type="transmembrane region" description="Helical" evidence="2">
    <location>
        <begin position="57"/>
        <end position="76"/>
    </location>
</feature>
<feature type="region of interest" description="Disordered" evidence="1">
    <location>
        <begin position="149"/>
        <end position="168"/>
    </location>
</feature>
<protein>
    <submittedName>
        <fullName evidence="3">Uncharacterized protein</fullName>
    </submittedName>
</protein>
<evidence type="ECO:0000256" key="2">
    <source>
        <dbReference type="SAM" id="Phobius"/>
    </source>
</evidence>
<sequence length="168" mass="18687">MIRADIPRKKYIRGFSDHSTPLKNDGRSISNIKFFEATFFCYYKKDHRMNKFIKKSIAVAGAVALALTATVGFSAFKHVEKENKVLIQEAWFAYDGVGLQNSASSYIHMETPASCEGNTTLCAIKVDNPSQNPEDGLDQSDLNALLAQENPSNPTEFPAESSNVEFRN</sequence>
<proteinExistence type="predicted"/>
<name>A0ABR9T1Y4_9SPHI</name>
<accession>A0ABR9T1Y4</accession>
<organism evidence="3 4">
    <name type="scientific">Sphingobacterium pedocola</name>
    <dbReference type="NCBI Taxonomy" id="2082722"/>
    <lineage>
        <taxon>Bacteria</taxon>
        <taxon>Pseudomonadati</taxon>
        <taxon>Bacteroidota</taxon>
        <taxon>Sphingobacteriia</taxon>
        <taxon>Sphingobacteriales</taxon>
        <taxon>Sphingobacteriaceae</taxon>
        <taxon>Sphingobacterium</taxon>
    </lineage>
</organism>
<gene>
    <name evidence="3" type="ORF">C4F40_01210</name>
</gene>
<dbReference type="EMBL" id="PSKQ01000010">
    <property type="protein sequence ID" value="MBE8719348.1"/>
    <property type="molecule type" value="Genomic_DNA"/>
</dbReference>
<dbReference type="Proteomes" id="UP000618319">
    <property type="component" value="Unassembled WGS sequence"/>
</dbReference>
<keyword evidence="2" id="KW-0472">Membrane</keyword>
<keyword evidence="4" id="KW-1185">Reference proteome</keyword>
<comment type="caution">
    <text evidence="3">The sequence shown here is derived from an EMBL/GenBank/DDBJ whole genome shotgun (WGS) entry which is preliminary data.</text>
</comment>
<evidence type="ECO:0000256" key="1">
    <source>
        <dbReference type="SAM" id="MobiDB-lite"/>
    </source>
</evidence>